<dbReference type="RefSeq" id="WP_073205067.1">
    <property type="nucleotide sequence ID" value="NZ_FRBD01000003.1"/>
</dbReference>
<dbReference type="Proteomes" id="UP000184130">
    <property type="component" value="Unassembled WGS sequence"/>
</dbReference>
<accession>A0A1M6SER2</accession>
<keyword evidence="2" id="KW-0472">Membrane</keyword>
<keyword evidence="2" id="KW-1133">Transmembrane helix</keyword>
<evidence type="ECO:0000256" key="2">
    <source>
        <dbReference type="SAM" id="Phobius"/>
    </source>
</evidence>
<keyword evidence="2" id="KW-0812">Transmembrane</keyword>
<feature type="region of interest" description="Disordered" evidence="1">
    <location>
        <begin position="34"/>
        <end position="65"/>
    </location>
</feature>
<evidence type="ECO:0000313" key="4">
    <source>
        <dbReference type="Proteomes" id="UP000184130"/>
    </source>
</evidence>
<evidence type="ECO:0000313" key="3">
    <source>
        <dbReference type="EMBL" id="SHK43233.1"/>
    </source>
</evidence>
<reference evidence="3 4" key="1">
    <citation type="submission" date="2016-11" db="EMBL/GenBank/DDBJ databases">
        <authorList>
            <person name="Jaros S."/>
            <person name="Januszkiewicz K."/>
            <person name="Wedrychowicz H."/>
        </authorList>
    </citation>
    <scope>NUCLEOTIDE SEQUENCE [LARGE SCALE GENOMIC DNA]</scope>
    <source>
        <strain evidence="3 4">KHT3</strain>
    </source>
</reference>
<organism evidence="3 4">
    <name type="scientific">Xylanibacter ruminicola</name>
    <name type="common">Prevotella ruminicola</name>
    <dbReference type="NCBI Taxonomy" id="839"/>
    <lineage>
        <taxon>Bacteria</taxon>
        <taxon>Pseudomonadati</taxon>
        <taxon>Bacteroidota</taxon>
        <taxon>Bacteroidia</taxon>
        <taxon>Bacteroidales</taxon>
        <taxon>Prevotellaceae</taxon>
        <taxon>Xylanibacter</taxon>
    </lineage>
</organism>
<protein>
    <submittedName>
        <fullName evidence="3">Uncharacterized protein</fullName>
    </submittedName>
</protein>
<feature type="transmembrane region" description="Helical" evidence="2">
    <location>
        <begin position="12"/>
        <end position="29"/>
    </location>
</feature>
<proteinExistence type="predicted"/>
<dbReference type="EMBL" id="FRBD01000003">
    <property type="protein sequence ID" value="SHK43233.1"/>
    <property type="molecule type" value="Genomic_DNA"/>
</dbReference>
<sequence>MNRSKFKRTDVIIIVIIFALYMIGYAWMIEPKKKNSKKDDVVVHQATTPRPSATPKKLKSLPPEWPVDSEGCGVKHEFDEASYFQDHYDDYLDDPEDEIRFPPEIFDANED</sequence>
<name>A0A1M6SER2_XYLRU</name>
<dbReference type="AlphaFoldDB" id="A0A1M6SER2"/>
<evidence type="ECO:0000256" key="1">
    <source>
        <dbReference type="SAM" id="MobiDB-lite"/>
    </source>
</evidence>
<gene>
    <name evidence="3" type="ORF">SAMN05216463_103154</name>
</gene>